<evidence type="ECO:0000256" key="1">
    <source>
        <dbReference type="ARBA" id="ARBA00023015"/>
    </source>
</evidence>
<protein>
    <submittedName>
        <fullName evidence="5">LacI family transcription regulator</fullName>
    </submittedName>
</protein>
<dbReference type="PANTHER" id="PTHR30146">
    <property type="entry name" value="LACI-RELATED TRANSCRIPTIONAL REPRESSOR"/>
    <property type="match status" value="1"/>
</dbReference>
<dbReference type="CDD" id="cd06307">
    <property type="entry name" value="PBP1_sugar_binding"/>
    <property type="match status" value="1"/>
</dbReference>
<sequence>MGKKVTAADVARVAGVSPATVDRVLNARGGVAKDKEARVLTAARRLKLDRALDLRAARTLRIAAFLQPPENPFHATLAQAFANQNKGPNPYNLQTKVFYVGPEDSPAEMIAKHASSYDAVIVSQPQDTALVSALEHLAKAGTPVITLATRVIAKDVIHVGPDDYRTGRVAGELVGRCLGREGGSVLAIAGHLSMAGQAARYQGFRDVLVERFPRCQLLPLGESRDSGPRAAALVDSALHDHPDLRAIYNASAGTVAIADLLKRRGLAEEVMFFTHELMSERRALLSEGVLDAVLDQDPVKEVAIALHVIADAFGRSPLKVDTTEPPVRIYFRESL</sequence>
<evidence type="ECO:0000313" key="5">
    <source>
        <dbReference type="EMBL" id="SCM66571.1"/>
    </source>
</evidence>
<dbReference type="Pfam" id="PF13407">
    <property type="entry name" value="Peripla_BP_4"/>
    <property type="match status" value="1"/>
</dbReference>
<dbReference type="EMBL" id="FMJB01000029">
    <property type="protein sequence ID" value="SCM66571.1"/>
    <property type="molecule type" value="Genomic_DNA"/>
</dbReference>
<dbReference type="InterPro" id="IPR025997">
    <property type="entry name" value="SBP_2_dom"/>
</dbReference>
<dbReference type="CDD" id="cd01392">
    <property type="entry name" value="HTH_LacI"/>
    <property type="match status" value="1"/>
</dbReference>
<dbReference type="Proteomes" id="UP000184085">
    <property type="component" value="Unassembled WGS sequence"/>
</dbReference>
<dbReference type="PANTHER" id="PTHR30146:SF152">
    <property type="entry name" value="TRANSCRIPTIONAL REGULATORY PROTEIN"/>
    <property type="match status" value="1"/>
</dbReference>
<keyword evidence="2" id="KW-0238">DNA-binding</keyword>
<evidence type="ECO:0000256" key="2">
    <source>
        <dbReference type="ARBA" id="ARBA00023125"/>
    </source>
</evidence>
<dbReference type="InterPro" id="IPR010982">
    <property type="entry name" value="Lambda_DNA-bd_dom_sf"/>
</dbReference>
<dbReference type="Pfam" id="PF00356">
    <property type="entry name" value="LacI"/>
    <property type="match status" value="1"/>
</dbReference>
<dbReference type="Gene3D" id="1.10.260.40">
    <property type="entry name" value="lambda repressor-like DNA-binding domains"/>
    <property type="match status" value="1"/>
</dbReference>
<reference evidence="6" key="1">
    <citation type="submission" date="2016-09" db="EMBL/GenBank/DDBJ databases">
        <authorList>
            <person name="Wibberg D."/>
        </authorList>
    </citation>
    <scope>NUCLEOTIDE SEQUENCE [LARGE SCALE GENOMIC DNA]</scope>
</reference>
<keyword evidence="6" id="KW-1185">Reference proteome</keyword>
<dbReference type="Gene3D" id="3.40.50.2300">
    <property type="match status" value="2"/>
</dbReference>
<dbReference type="SUPFAM" id="SSF47413">
    <property type="entry name" value="lambda repressor-like DNA-binding domains"/>
    <property type="match status" value="1"/>
</dbReference>
<name>A0A1M4MVT1_9RHOB</name>
<keyword evidence="1" id="KW-0805">Transcription regulation</keyword>
<dbReference type="GO" id="GO:0003700">
    <property type="term" value="F:DNA-binding transcription factor activity"/>
    <property type="evidence" value="ECO:0007669"/>
    <property type="project" value="TreeGrafter"/>
</dbReference>
<proteinExistence type="predicted"/>
<feature type="domain" description="HTH lacI-type" evidence="4">
    <location>
        <begin position="5"/>
        <end position="59"/>
    </location>
</feature>
<dbReference type="SMART" id="SM00354">
    <property type="entry name" value="HTH_LACI"/>
    <property type="match status" value="1"/>
</dbReference>
<evidence type="ECO:0000256" key="3">
    <source>
        <dbReference type="ARBA" id="ARBA00023163"/>
    </source>
</evidence>
<organism evidence="5 6">
    <name type="scientific">Donghicola eburneus</name>
    <dbReference type="NCBI Taxonomy" id="393278"/>
    <lineage>
        <taxon>Bacteria</taxon>
        <taxon>Pseudomonadati</taxon>
        <taxon>Pseudomonadota</taxon>
        <taxon>Alphaproteobacteria</taxon>
        <taxon>Rhodobacterales</taxon>
        <taxon>Roseobacteraceae</taxon>
        <taxon>Donghicola</taxon>
    </lineage>
</organism>
<dbReference type="RefSeq" id="WP_072704296.1">
    <property type="nucleotide sequence ID" value="NZ_FMJB01000029.1"/>
</dbReference>
<keyword evidence="3" id="KW-0804">Transcription</keyword>
<evidence type="ECO:0000259" key="4">
    <source>
        <dbReference type="PROSITE" id="PS50932"/>
    </source>
</evidence>
<dbReference type="InterPro" id="IPR000843">
    <property type="entry name" value="HTH_LacI"/>
</dbReference>
<gene>
    <name evidence="5" type="ORF">KARMA_0749</name>
</gene>
<dbReference type="SUPFAM" id="SSF53822">
    <property type="entry name" value="Periplasmic binding protein-like I"/>
    <property type="match status" value="1"/>
</dbReference>
<dbReference type="GO" id="GO:0000976">
    <property type="term" value="F:transcription cis-regulatory region binding"/>
    <property type="evidence" value="ECO:0007669"/>
    <property type="project" value="TreeGrafter"/>
</dbReference>
<accession>A0A1M4MVT1</accession>
<dbReference type="PROSITE" id="PS50932">
    <property type="entry name" value="HTH_LACI_2"/>
    <property type="match status" value="1"/>
</dbReference>
<evidence type="ECO:0000313" key="6">
    <source>
        <dbReference type="Proteomes" id="UP000184085"/>
    </source>
</evidence>
<dbReference type="InterPro" id="IPR028082">
    <property type="entry name" value="Peripla_BP_I"/>
</dbReference>
<dbReference type="AlphaFoldDB" id="A0A1M4MVT1"/>